<evidence type="ECO:0000313" key="5">
    <source>
        <dbReference type="EMBL" id="BAN02893.1"/>
    </source>
</evidence>
<dbReference type="InterPro" id="IPR000873">
    <property type="entry name" value="AMP-dep_synth/lig_dom"/>
</dbReference>
<evidence type="ECO:0000259" key="3">
    <source>
        <dbReference type="Pfam" id="PF00501"/>
    </source>
</evidence>
<gene>
    <name evidence="5" type="ORF">YM304_25790</name>
</gene>
<dbReference type="Gene3D" id="3.40.50.12780">
    <property type="entry name" value="N-terminal domain of ligase-like"/>
    <property type="match status" value="1"/>
</dbReference>
<dbReference type="Proteomes" id="UP000011863">
    <property type="component" value="Chromosome"/>
</dbReference>
<proteinExistence type="inferred from homology"/>
<evidence type="ECO:0000313" key="6">
    <source>
        <dbReference type="Proteomes" id="UP000011863"/>
    </source>
</evidence>
<dbReference type="GO" id="GO:0031956">
    <property type="term" value="F:medium-chain fatty acid-CoA ligase activity"/>
    <property type="evidence" value="ECO:0007669"/>
    <property type="project" value="TreeGrafter"/>
</dbReference>
<dbReference type="Pfam" id="PF13193">
    <property type="entry name" value="AMP-binding_C"/>
    <property type="match status" value="1"/>
</dbReference>
<dbReference type="SUPFAM" id="SSF56801">
    <property type="entry name" value="Acetyl-CoA synthetase-like"/>
    <property type="match status" value="1"/>
</dbReference>
<dbReference type="AlphaFoldDB" id="A0A6C7E953"/>
<dbReference type="GO" id="GO:0006631">
    <property type="term" value="P:fatty acid metabolic process"/>
    <property type="evidence" value="ECO:0007669"/>
    <property type="project" value="TreeGrafter"/>
</dbReference>
<accession>A0A6C7E953</accession>
<dbReference type="PANTHER" id="PTHR43201:SF5">
    <property type="entry name" value="MEDIUM-CHAIN ACYL-COA LIGASE ACSF2, MITOCHONDRIAL"/>
    <property type="match status" value="1"/>
</dbReference>
<evidence type="ECO:0000256" key="1">
    <source>
        <dbReference type="ARBA" id="ARBA00006432"/>
    </source>
</evidence>
<sequence length="487" mass="52765">MALISFPARLDQLATEDPDAPAVTCGETSLTRSDLRSAARRMARELQSFGVEPGEFVTVALPNSVDWFVAYVACWSVGAIPQPVSAKLPPRELAAIVDLARPKVVIGAPASADQLLPSTIRHLPIGHITSTDFSDAPLPDIVSPAWKAPTSGGSTGRPKLIVSGDPALYDTEAPLPLGLAEGGCLVMPGPLYHNGPAVWACQALLAGNHVVLLPKFDAEATLAAIERHRADVTYMVPTMMKRVLRLDDEVRHGFDLSSLRILWHLAEPCPAWLKEAFIDWLGAERIFELYAGTEAQAVTIITGTEWLEHRGSVGRVTSGEMKICDEDGNDLPVGEQGEVWMRSTRDAPTYEYLGADAKTLDGGWESLGDIGWFDADGYLYLGDRVADMILSGGANIYPAEVEAALNEHPAVHSCAVIGLPHDDRGNDVHAIVQAEADEVSQQELLEFLAERLAVYKLPRTVEYVTDPLRDDAGKVRRSALRAERLNS</sequence>
<feature type="domain" description="AMP-binding enzyme C-terminal" evidence="4">
    <location>
        <begin position="400"/>
        <end position="466"/>
    </location>
</feature>
<evidence type="ECO:0000259" key="4">
    <source>
        <dbReference type="Pfam" id="PF13193"/>
    </source>
</evidence>
<dbReference type="InterPro" id="IPR042099">
    <property type="entry name" value="ANL_N_sf"/>
</dbReference>
<dbReference type="KEGG" id="aym:YM304_25790"/>
<dbReference type="Pfam" id="PF00501">
    <property type="entry name" value="AMP-binding"/>
    <property type="match status" value="1"/>
</dbReference>
<dbReference type="OrthoDB" id="9803968at2"/>
<reference evidence="5 6" key="1">
    <citation type="journal article" date="2013" name="Int. J. Syst. Evol. Microbiol.">
        <title>Ilumatobacter nonamiense sp. nov. and Ilumatobacter coccineum sp. nov., isolated from seashore sand.</title>
        <authorList>
            <person name="Matsumoto A."/>
            <person name="Kasai H."/>
            <person name="Matsuo Y."/>
            <person name="Shizuri Y."/>
            <person name="Ichikawa N."/>
            <person name="Fujita N."/>
            <person name="Omura S."/>
            <person name="Takahashi Y."/>
        </authorList>
    </citation>
    <scope>NUCLEOTIDE SEQUENCE [LARGE SCALE GENOMIC DNA]</scope>
    <source>
        <strain evidence="6">NBRC 103263 / KCTC 29153 / YM16-304</strain>
    </source>
</reference>
<dbReference type="PANTHER" id="PTHR43201">
    <property type="entry name" value="ACYL-COA SYNTHETASE"/>
    <property type="match status" value="1"/>
</dbReference>
<evidence type="ECO:0000256" key="2">
    <source>
        <dbReference type="ARBA" id="ARBA00022598"/>
    </source>
</evidence>
<dbReference type="InterPro" id="IPR025110">
    <property type="entry name" value="AMP-bd_C"/>
</dbReference>
<keyword evidence="6" id="KW-1185">Reference proteome</keyword>
<dbReference type="InterPro" id="IPR045851">
    <property type="entry name" value="AMP-bd_C_sf"/>
</dbReference>
<dbReference type="RefSeq" id="WP_015442140.1">
    <property type="nucleotide sequence ID" value="NC_020520.1"/>
</dbReference>
<organism evidence="5 6">
    <name type="scientific">Ilumatobacter coccineus (strain NBRC 103263 / KCTC 29153 / YM16-304)</name>
    <dbReference type="NCBI Taxonomy" id="1313172"/>
    <lineage>
        <taxon>Bacteria</taxon>
        <taxon>Bacillati</taxon>
        <taxon>Actinomycetota</taxon>
        <taxon>Acidimicrobiia</taxon>
        <taxon>Acidimicrobiales</taxon>
        <taxon>Ilumatobacteraceae</taxon>
        <taxon>Ilumatobacter</taxon>
    </lineage>
</organism>
<name>A0A6C7E953_ILUCY</name>
<dbReference type="EC" id="6.2.1.-" evidence="5"/>
<keyword evidence="2 5" id="KW-0436">Ligase</keyword>
<dbReference type="Gene3D" id="3.30.300.30">
    <property type="match status" value="1"/>
</dbReference>
<dbReference type="EMBL" id="AP012057">
    <property type="protein sequence ID" value="BAN02893.1"/>
    <property type="molecule type" value="Genomic_DNA"/>
</dbReference>
<feature type="domain" description="AMP-dependent synthetase/ligase" evidence="3">
    <location>
        <begin position="12"/>
        <end position="345"/>
    </location>
</feature>
<comment type="similarity">
    <text evidence="1">Belongs to the ATP-dependent AMP-binding enzyme family.</text>
</comment>
<protein>
    <submittedName>
        <fullName evidence="5">Putative fatty-acid--CoA ligase</fullName>
        <ecNumber evidence="5">6.2.1.-</ecNumber>
    </submittedName>
</protein>